<evidence type="ECO:0000313" key="2">
    <source>
        <dbReference type="EMBL" id="CAL1601184.1"/>
    </source>
</evidence>
<dbReference type="Proteomes" id="UP001497482">
    <property type="component" value="Chromosome 3"/>
</dbReference>
<proteinExistence type="predicted"/>
<reference evidence="2 3" key="1">
    <citation type="submission" date="2024-04" db="EMBL/GenBank/DDBJ databases">
        <authorList>
            <person name="Waldvogel A.-M."/>
            <person name="Schoenle A."/>
        </authorList>
    </citation>
    <scope>NUCLEOTIDE SEQUENCE [LARGE SCALE GENOMIC DNA]</scope>
</reference>
<name>A0AAV2LGP1_KNICA</name>
<protein>
    <submittedName>
        <fullName evidence="2">Uncharacterized protein</fullName>
    </submittedName>
</protein>
<feature type="region of interest" description="Disordered" evidence="1">
    <location>
        <begin position="36"/>
        <end position="69"/>
    </location>
</feature>
<evidence type="ECO:0000256" key="1">
    <source>
        <dbReference type="SAM" id="MobiDB-lite"/>
    </source>
</evidence>
<evidence type="ECO:0000313" key="3">
    <source>
        <dbReference type="Proteomes" id="UP001497482"/>
    </source>
</evidence>
<feature type="compositionally biased region" description="Acidic residues" evidence="1">
    <location>
        <begin position="59"/>
        <end position="69"/>
    </location>
</feature>
<sequence>MPRHKDSIANRDLAKRTHVVSDARWWKAAVRARQEDEEEAVEEADTALSTGSHCATPLETEEAAEAGSP</sequence>
<gene>
    <name evidence="2" type="ORF">KC01_LOCUS29200</name>
</gene>
<dbReference type="EMBL" id="OZ035825">
    <property type="protein sequence ID" value="CAL1601184.1"/>
    <property type="molecule type" value="Genomic_DNA"/>
</dbReference>
<organism evidence="2 3">
    <name type="scientific">Knipowitschia caucasica</name>
    <name type="common">Caucasian dwarf goby</name>
    <name type="synonym">Pomatoschistus caucasicus</name>
    <dbReference type="NCBI Taxonomy" id="637954"/>
    <lineage>
        <taxon>Eukaryota</taxon>
        <taxon>Metazoa</taxon>
        <taxon>Chordata</taxon>
        <taxon>Craniata</taxon>
        <taxon>Vertebrata</taxon>
        <taxon>Euteleostomi</taxon>
        <taxon>Actinopterygii</taxon>
        <taxon>Neopterygii</taxon>
        <taxon>Teleostei</taxon>
        <taxon>Neoteleostei</taxon>
        <taxon>Acanthomorphata</taxon>
        <taxon>Gobiaria</taxon>
        <taxon>Gobiiformes</taxon>
        <taxon>Gobioidei</taxon>
        <taxon>Gobiidae</taxon>
        <taxon>Gobiinae</taxon>
        <taxon>Knipowitschia</taxon>
    </lineage>
</organism>
<keyword evidence="3" id="KW-1185">Reference proteome</keyword>
<accession>A0AAV2LGP1</accession>
<feature type="compositionally biased region" description="Acidic residues" evidence="1">
    <location>
        <begin position="36"/>
        <end position="45"/>
    </location>
</feature>
<dbReference type="AlphaFoldDB" id="A0AAV2LGP1"/>